<sequence length="274" mass="32145">MYDIQDTIQIKDVINLIKTKEYVIYGNGFIGKRFIKQIERMNCKNQISSVVVTNLEENSNSRKDGLKSIYEISKNSFVFIAAHESVATEMRKVLESIGVSNYVWIYPYLIELELGAPIERNRKVTIKDLIDNLSKSYAAAIYYLTIKEYCRDHIYDGSLYIKMTSHYTTGDTAKKRWEIFRRKIEECQEKGFCQDCNIKVFENNNLIDGMHRLTLAKYFGEKYLYADVYRGNGSFYSIEGIGGNVFIQEEDLPRYYKQKEIEMIREIENELKNT</sequence>
<accession>A0A1M6UKI6</accession>
<dbReference type="AlphaFoldDB" id="A0A1M6UKI6"/>
<gene>
    <name evidence="1" type="ORF">SAMN05216582_11311</name>
</gene>
<dbReference type="RefSeq" id="WP_073089764.1">
    <property type="nucleotide sequence ID" value="NZ_FRBC01000013.1"/>
</dbReference>
<name>A0A1M6UKI6_SELRU</name>
<proteinExistence type="predicted"/>
<dbReference type="Proteomes" id="UP000184263">
    <property type="component" value="Unassembled WGS sequence"/>
</dbReference>
<dbReference type="OrthoDB" id="2034348at2"/>
<reference evidence="1 2" key="1">
    <citation type="submission" date="2016-11" db="EMBL/GenBank/DDBJ databases">
        <authorList>
            <person name="Jaros S."/>
            <person name="Januszkiewicz K."/>
            <person name="Wedrychowicz H."/>
        </authorList>
    </citation>
    <scope>NUCLEOTIDE SEQUENCE [LARGE SCALE GENOMIC DNA]</scope>
    <source>
        <strain evidence="1 2">HD4</strain>
    </source>
</reference>
<dbReference type="EMBL" id="FRBC01000013">
    <property type="protein sequence ID" value="SHK69754.1"/>
    <property type="molecule type" value="Genomic_DNA"/>
</dbReference>
<protein>
    <submittedName>
        <fullName evidence="1">Uncharacterized protein</fullName>
    </submittedName>
</protein>
<evidence type="ECO:0000313" key="1">
    <source>
        <dbReference type="EMBL" id="SHK69754.1"/>
    </source>
</evidence>
<organism evidence="1 2">
    <name type="scientific">Selenomonas ruminantium</name>
    <dbReference type="NCBI Taxonomy" id="971"/>
    <lineage>
        <taxon>Bacteria</taxon>
        <taxon>Bacillati</taxon>
        <taxon>Bacillota</taxon>
        <taxon>Negativicutes</taxon>
        <taxon>Selenomonadales</taxon>
        <taxon>Selenomonadaceae</taxon>
        <taxon>Selenomonas</taxon>
    </lineage>
</organism>
<evidence type="ECO:0000313" key="2">
    <source>
        <dbReference type="Proteomes" id="UP000184263"/>
    </source>
</evidence>